<dbReference type="Pfam" id="PF12679">
    <property type="entry name" value="ABC2_membrane_2"/>
    <property type="match status" value="1"/>
</dbReference>
<evidence type="ECO:0000313" key="2">
    <source>
        <dbReference type="EMBL" id="SDK13486.1"/>
    </source>
</evidence>
<dbReference type="EMBL" id="FNFX01000001">
    <property type="protein sequence ID" value="SDK13486.1"/>
    <property type="molecule type" value="Genomic_DNA"/>
</dbReference>
<dbReference type="GO" id="GO:0140359">
    <property type="term" value="F:ABC-type transporter activity"/>
    <property type="evidence" value="ECO:0007669"/>
    <property type="project" value="InterPro"/>
</dbReference>
<reference evidence="3" key="1">
    <citation type="submission" date="2016-10" db="EMBL/GenBank/DDBJ databases">
        <authorList>
            <person name="Varghese N."/>
            <person name="Submissions S."/>
        </authorList>
    </citation>
    <scope>NUCLEOTIDE SEQUENCE [LARGE SCALE GENOMIC DNA]</scope>
    <source>
        <strain evidence="3">CBMB127</strain>
    </source>
</reference>
<dbReference type="AlphaFoldDB" id="A0A1G8ZED4"/>
<feature type="transmembrane region" description="Helical" evidence="1">
    <location>
        <begin position="173"/>
        <end position="193"/>
    </location>
</feature>
<evidence type="ECO:0000313" key="3">
    <source>
        <dbReference type="Proteomes" id="UP000198629"/>
    </source>
</evidence>
<keyword evidence="1" id="KW-0812">Transmembrane</keyword>
<keyword evidence="1" id="KW-1133">Transmembrane helix</keyword>
<accession>A0A1G8ZED4</accession>
<name>A0A1G8ZED4_9PROT</name>
<gene>
    <name evidence="2" type="ORF">SAMN05192566_0262</name>
</gene>
<keyword evidence="1" id="KW-0472">Membrane</keyword>
<dbReference type="GO" id="GO:0005886">
    <property type="term" value="C:plasma membrane"/>
    <property type="evidence" value="ECO:0007669"/>
    <property type="project" value="UniProtKB-SubCell"/>
</dbReference>
<dbReference type="Proteomes" id="UP000198629">
    <property type="component" value="Unassembled WGS sequence"/>
</dbReference>
<feature type="transmembrane region" description="Helical" evidence="1">
    <location>
        <begin position="213"/>
        <end position="236"/>
    </location>
</feature>
<feature type="transmembrane region" description="Helical" evidence="1">
    <location>
        <begin position="107"/>
        <end position="132"/>
    </location>
</feature>
<feature type="transmembrane region" description="Helical" evidence="1">
    <location>
        <begin position="12"/>
        <end position="36"/>
    </location>
</feature>
<dbReference type="STRING" id="492660.SAMN05192566_0262"/>
<dbReference type="OrthoDB" id="9794512at2"/>
<protein>
    <submittedName>
        <fullName evidence="2">ABC-2 type transport system permease protein</fullName>
    </submittedName>
</protein>
<feature type="transmembrane region" description="Helical" evidence="1">
    <location>
        <begin position="64"/>
        <end position="86"/>
    </location>
</feature>
<sequence length="248" mass="28075">MILVIARKELRSLFATPMGWLILAIFQAIAGTYYSLSFNQYFEIMQSAQWQVQRIGITQFMAEGVFGVATVLMLFVVPLVTMKLISEERKNQTMTFLMSAPLSMSELILGKLLGIISYLSLLIFSMTLMIVLMRPLAEIDLPYLLTHALGLWLLMVASSALGLYVSCLTATPILAAFCSLVALAACLLLDKFFTDNQQALFYDFSLMQHYRQFASGMLNSFDILFFVLFATFFVLLSIRRLHADRLYD</sequence>
<organism evidence="2 3">
    <name type="scientific">Methylophilus rhizosphaerae</name>
    <dbReference type="NCBI Taxonomy" id="492660"/>
    <lineage>
        <taxon>Bacteria</taxon>
        <taxon>Pseudomonadati</taxon>
        <taxon>Pseudomonadota</taxon>
        <taxon>Betaproteobacteria</taxon>
        <taxon>Nitrosomonadales</taxon>
        <taxon>Methylophilaceae</taxon>
        <taxon>Methylophilus</taxon>
    </lineage>
</organism>
<keyword evidence="3" id="KW-1185">Reference proteome</keyword>
<proteinExistence type="predicted"/>
<dbReference type="RefSeq" id="WP_091468665.1">
    <property type="nucleotide sequence ID" value="NZ_FNFX01000001.1"/>
</dbReference>
<feature type="transmembrane region" description="Helical" evidence="1">
    <location>
        <begin position="144"/>
        <end position="166"/>
    </location>
</feature>
<evidence type="ECO:0000256" key="1">
    <source>
        <dbReference type="SAM" id="Phobius"/>
    </source>
</evidence>
<dbReference type="PANTHER" id="PTHR43471">
    <property type="entry name" value="ABC TRANSPORTER PERMEASE"/>
    <property type="match status" value="1"/>
</dbReference>